<keyword evidence="1" id="KW-0596">Phosphopantetheine</keyword>
<feature type="compositionally biased region" description="Pro residues" evidence="3">
    <location>
        <begin position="110"/>
        <end position="120"/>
    </location>
</feature>
<name>A0ABS6ZFS1_9ACTN</name>
<feature type="region of interest" description="Disordered" evidence="3">
    <location>
        <begin position="474"/>
        <end position="523"/>
    </location>
</feature>
<dbReference type="NCBIfam" id="TIGR01733">
    <property type="entry name" value="AA-adenyl-dom"/>
    <property type="match status" value="1"/>
</dbReference>
<organism evidence="5 6">
    <name type="scientific">Streptomyces bambusae</name>
    <dbReference type="NCBI Taxonomy" id="1550616"/>
    <lineage>
        <taxon>Bacteria</taxon>
        <taxon>Bacillati</taxon>
        <taxon>Actinomycetota</taxon>
        <taxon>Actinomycetes</taxon>
        <taxon>Kitasatosporales</taxon>
        <taxon>Streptomycetaceae</taxon>
        <taxon>Streptomyces</taxon>
    </lineage>
</organism>
<feature type="region of interest" description="Disordered" evidence="3">
    <location>
        <begin position="238"/>
        <end position="276"/>
    </location>
</feature>
<evidence type="ECO:0000256" key="2">
    <source>
        <dbReference type="ARBA" id="ARBA00022553"/>
    </source>
</evidence>
<dbReference type="PROSITE" id="PS00455">
    <property type="entry name" value="AMP_BINDING"/>
    <property type="match status" value="1"/>
</dbReference>
<dbReference type="InterPro" id="IPR000873">
    <property type="entry name" value="AMP-dep_synth/lig_dom"/>
</dbReference>
<dbReference type="PANTHER" id="PTHR45527:SF1">
    <property type="entry name" value="FATTY ACID SYNTHASE"/>
    <property type="match status" value="1"/>
</dbReference>
<dbReference type="SUPFAM" id="SSF47336">
    <property type="entry name" value="ACP-like"/>
    <property type="match status" value="1"/>
</dbReference>
<dbReference type="Gene3D" id="3.30.300.30">
    <property type="match status" value="1"/>
</dbReference>
<dbReference type="InterPro" id="IPR036736">
    <property type="entry name" value="ACP-like_sf"/>
</dbReference>
<dbReference type="Gene3D" id="3.40.50.12780">
    <property type="entry name" value="N-terminal domain of ligase-like"/>
    <property type="match status" value="1"/>
</dbReference>
<dbReference type="PANTHER" id="PTHR45527">
    <property type="entry name" value="NONRIBOSOMAL PEPTIDE SYNTHETASE"/>
    <property type="match status" value="1"/>
</dbReference>
<dbReference type="InterPro" id="IPR010071">
    <property type="entry name" value="AA_adenyl_dom"/>
</dbReference>
<reference evidence="5 6" key="1">
    <citation type="submission" date="2019-12" db="EMBL/GenBank/DDBJ databases">
        <title>Genome sequence of Streptomyces bambusae.</title>
        <authorList>
            <person name="Bansal K."/>
            <person name="Choksket S."/>
            <person name="Korpole S."/>
            <person name="Patil P.B."/>
        </authorList>
    </citation>
    <scope>NUCLEOTIDE SEQUENCE [LARGE SCALE GENOMIC DNA]</scope>
    <source>
        <strain evidence="5 6">SK60</strain>
    </source>
</reference>
<dbReference type="Gene3D" id="1.10.1200.10">
    <property type="entry name" value="ACP-like"/>
    <property type="match status" value="1"/>
</dbReference>
<dbReference type="Pfam" id="PF13193">
    <property type="entry name" value="AMP-binding_C"/>
    <property type="match status" value="1"/>
</dbReference>
<proteinExistence type="predicted"/>
<keyword evidence="6" id="KW-1185">Reference proteome</keyword>
<dbReference type="InterPro" id="IPR020845">
    <property type="entry name" value="AMP-binding_CS"/>
</dbReference>
<dbReference type="Pfam" id="PF00501">
    <property type="entry name" value="AMP-binding"/>
    <property type="match status" value="1"/>
</dbReference>
<protein>
    <submittedName>
        <fullName evidence="5">Amino acid adenylation domain-containing protein</fullName>
    </submittedName>
</protein>
<sequence length="1135" mass="116146">MTHLQPLPRRYRRPVSPTERLYLAAGDPRGAMALRIVVEGDGVPDRSHLEAALAQAAHACPGSRLVRVGSEWIGDGPLPRLHYAAPATPAIGLRAGGAADGRGPASPVGPAAPEPRPPAPADGTGRAPGGPVGAGDAWPPAEGSAGPGASAPDAVSVPGGATCFARSVALPEGIVPAGLVGAGRWPRTDRPGCDVLVVPGAAGALSTLVFSASHALMDGHGALVWVREVFRALRGEPARPAYGQDTDHGLLSGLAPGRRRPAPLPDQRSPLGRFGPGPERTLWLRRTLPGHHPALTARLAQALTDSVGRGTRVMVPVDLRRHRSGPPATGNLTLPLFLDLAPGRDWAAGHAELLAALAEGRELAAGFEAGLAPLPLPATGLLLRAAQAATRRADRHLASAVVSHLGRIAPADCSGGGFRASTVYALPVHAPLVPVSLVAAETDTATEITLGVRGGPGLSIRAARLLDTALGHLTAAGPAPTRSAPPPPAPKPASERVQAGPAPSAPAPAQDAPPDADADAATPSEPRTVVALFRAQAARTPQALALDGPDGPVTYAELDARSDAVAAELRRRGIGREDLVGLVVDRTPAGVGALWGILKAGAAYVPLDPDHPAPRTKEILHDAGVRLCLTQHHLLNRLDGAVPCPLLAVEDLPSAPAGKAIAPDPAPEDLAYVIHTSGSTGRPKGVQIEHRSLLGFVRWATDLCRVGPGTRFGFVNSYAFDISCFPLFLPLLAGGTAVLAPGPVSRATLRGLVAEHRADTLALTPSHLALTTGPTDPTSSTGPMGTSGTLLLGGEALTPAAVRAARAAFGPHARIVNAYGPTEATVACLAHVVDDGPGAEPAAPTVPIGTPGPYADVELLAEDGAVIGDGPQDVGRTGEIVVSGLQVARGYLGRSDDDGARPSPFTVRPDGTRAYRTGDLGRRLPGGAVEFAGRIDGQLKIAGHRVEPAETVAALESHPGVARAVVVPRRRPGAAAHPVLCAYVVPRTTADEDLPATLRTNLARVLPAHLVPAHLIVVDAVPSTVSGKADPDALPDPFTRDGPVAAAPASLEERVAHHWAAVLGADPAELTPDADFQALGGDSLALVEMLTAVSADLLDPDQGRLFMAGLECLVREMTLGQVCERVRAARAEAVA</sequence>
<evidence type="ECO:0000259" key="4">
    <source>
        <dbReference type="PROSITE" id="PS50075"/>
    </source>
</evidence>
<dbReference type="InterPro" id="IPR025110">
    <property type="entry name" value="AMP-bd_C"/>
</dbReference>
<evidence type="ECO:0000313" key="6">
    <source>
        <dbReference type="Proteomes" id="UP000812013"/>
    </source>
</evidence>
<dbReference type="InterPro" id="IPR042099">
    <property type="entry name" value="ANL_N_sf"/>
</dbReference>
<comment type="caution">
    <text evidence="5">The sequence shown here is derived from an EMBL/GenBank/DDBJ whole genome shotgun (WGS) entry which is preliminary data.</text>
</comment>
<evidence type="ECO:0000256" key="3">
    <source>
        <dbReference type="SAM" id="MobiDB-lite"/>
    </source>
</evidence>
<dbReference type="Proteomes" id="UP000812013">
    <property type="component" value="Unassembled WGS sequence"/>
</dbReference>
<dbReference type="InterPro" id="IPR020806">
    <property type="entry name" value="PKS_PP-bd"/>
</dbReference>
<dbReference type="SUPFAM" id="SSF56801">
    <property type="entry name" value="Acetyl-CoA synthetase-like"/>
    <property type="match status" value="1"/>
</dbReference>
<feature type="compositionally biased region" description="Low complexity" evidence="3">
    <location>
        <begin position="137"/>
        <end position="153"/>
    </location>
</feature>
<feature type="domain" description="Carrier" evidence="4">
    <location>
        <begin position="1046"/>
        <end position="1130"/>
    </location>
</feature>
<dbReference type="EMBL" id="WTFF01000433">
    <property type="protein sequence ID" value="MBW5486593.1"/>
    <property type="molecule type" value="Genomic_DNA"/>
</dbReference>
<feature type="region of interest" description="Disordered" evidence="3">
    <location>
        <begin position="94"/>
        <end position="153"/>
    </location>
</feature>
<dbReference type="InterPro" id="IPR045851">
    <property type="entry name" value="AMP-bd_C_sf"/>
</dbReference>
<keyword evidence="2" id="KW-0597">Phosphoprotein</keyword>
<evidence type="ECO:0000313" key="5">
    <source>
        <dbReference type="EMBL" id="MBW5486593.1"/>
    </source>
</evidence>
<dbReference type="Pfam" id="PF00550">
    <property type="entry name" value="PP-binding"/>
    <property type="match status" value="1"/>
</dbReference>
<dbReference type="InterPro" id="IPR006162">
    <property type="entry name" value="Ppantetheine_attach_site"/>
</dbReference>
<dbReference type="RefSeq" id="WP_219671654.1">
    <property type="nucleotide sequence ID" value="NZ_WTFF01000433.1"/>
</dbReference>
<dbReference type="PROSITE" id="PS50075">
    <property type="entry name" value="CARRIER"/>
    <property type="match status" value="1"/>
</dbReference>
<dbReference type="InterPro" id="IPR009081">
    <property type="entry name" value="PP-bd_ACP"/>
</dbReference>
<dbReference type="CDD" id="cd05930">
    <property type="entry name" value="A_NRPS"/>
    <property type="match status" value="1"/>
</dbReference>
<feature type="compositionally biased region" description="Low complexity" evidence="3">
    <location>
        <begin position="499"/>
        <end position="523"/>
    </location>
</feature>
<accession>A0ABS6ZFS1</accession>
<dbReference type="SMART" id="SM00823">
    <property type="entry name" value="PKS_PP"/>
    <property type="match status" value="1"/>
</dbReference>
<dbReference type="PROSITE" id="PS00012">
    <property type="entry name" value="PHOSPHOPANTETHEINE"/>
    <property type="match status" value="1"/>
</dbReference>
<evidence type="ECO:0000256" key="1">
    <source>
        <dbReference type="ARBA" id="ARBA00022450"/>
    </source>
</evidence>
<gene>
    <name evidence="5" type="ORF">GPJ59_33290</name>
</gene>